<dbReference type="Gramene" id="OPUNC10G04770.1">
    <property type="protein sequence ID" value="OPUNC10G04770.1"/>
    <property type="gene ID" value="OPUNC10G04770"/>
</dbReference>
<dbReference type="AlphaFoldDB" id="A0A0E0M6E8"/>
<dbReference type="GO" id="GO:0016020">
    <property type="term" value="C:membrane"/>
    <property type="evidence" value="ECO:0007669"/>
    <property type="project" value="UniProtKB-SubCell"/>
</dbReference>
<dbReference type="InterPro" id="IPR013210">
    <property type="entry name" value="LRR_N_plant-typ"/>
</dbReference>
<comment type="subcellular location">
    <subcellularLocation>
        <location evidence="1">Membrane</location>
    </subcellularLocation>
</comment>
<dbReference type="InterPro" id="IPR053211">
    <property type="entry name" value="DNA_repair-toleration"/>
</dbReference>
<evidence type="ECO:0000313" key="7">
    <source>
        <dbReference type="EnsemblPlants" id="OPUNC10G04770.1"/>
    </source>
</evidence>
<evidence type="ECO:0000259" key="6">
    <source>
        <dbReference type="Pfam" id="PF08263"/>
    </source>
</evidence>
<evidence type="ECO:0000256" key="3">
    <source>
        <dbReference type="ARBA" id="ARBA00022729"/>
    </source>
</evidence>
<evidence type="ECO:0000256" key="5">
    <source>
        <dbReference type="ARBA" id="ARBA00023136"/>
    </source>
</evidence>
<keyword evidence="2" id="KW-0433">Leucine-rich repeat</keyword>
<keyword evidence="4" id="KW-0677">Repeat</keyword>
<feature type="domain" description="Leucine-rich repeat-containing N-terminal plant-type" evidence="6">
    <location>
        <begin position="14"/>
        <end position="54"/>
    </location>
</feature>
<keyword evidence="3" id="KW-0732">Signal</keyword>
<dbReference type="HOGENOM" id="CLU_000288_18_9_1"/>
<dbReference type="STRING" id="4537.A0A0E0M6E8"/>
<accession>A0A0E0M6E8</accession>
<dbReference type="eggNOG" id="ENOG502QPYS">
    <property type="taxonomic scope" value="Eukaryota"/>
</dbReference>
<dbReference type="InterPro" id="IPR001611">
    <property type="entry name" value="Leu-rich_rpt"/>
</dbReference>
<sequence>MVAASLGLRMSNNSNTDLAALMAFIAQLSDPLGILGRNWTVGTPFCHWVGVSCSRHQQRVIAVELPDVPLQGELSPHIGNLSFLSVLNLSNTCLTGSVPDDIGRLHRLKILDLGHNDMSGGVPATIGNLTRLVVLDVEFNSLSGPIPG</sequence>
<evidence type="ECO:0000313" key="8">
    <source>
        <dbReference type="Proteomes" id="UP000026962"/>
    </source>
</evidence>
<dbReference type="PANTHER" id="PTHR48060">
    <property type="entry name" value="DNA DAMAGE-REPAIR/TOLERATION PROTEIN DRT100"/>
    <property type="match status" value="1"/>
</dbReference>
<dbReference type="SUPFAM" id="SSF52058">
    <property type="entry name" value="L domain-like"/>
    <property type="match status" value="1"/>
</dbReference>
<keyword evidence="8" id="KW-1185">Reference proteome</keyword>
<dbReference type="PANTHER" id="PTHR48060:SF21">
    <property type="entry name" value="L DOMAIN-LIKE PROTEIN"/>
    <property type="match status" value="1"/>
</dbReference>
<protein>
    <recommendedName>
        <fullName evidence="6">Leucine-rich repeat-containing N-terminal plant-type domain-containing protein</fullName>
    </recommendedName>
</protein>
<evidence type="ECO:0000256" key="2">
    <source>
        <dbReference type="ARBA" id="ARBA00022614"/>
    </source>
</evidence>
<dbReference type="FunFam" id="3.80.10.10:FF:000400">
    <property type="entry name" value="Nuclear pore complex protein NUP107"/>
    <property type="match status" value="1"/>
</dbReference>
<dbReference type="InterPro" id="IPR032675">
    <property type="entry name" value="LRR_dom_sf"/>
</dbReference>
<reference evidence="7" key="2">
    <citation type="submission" date="2018-05" db="EMBL/GenBank/DDBJ databases">
        <title>OpunRS2 (Oryza punctata Reference Sequence Version 2).</title>
        <authorList>
            <person name="Zhang J."/>
            <person name="Kudrna D."/>
            <person name="Lee S."/>
            <person name="Talag J."/>
            <person name="Welchert J."/>
            <person name="Wing R.A."/>
        </authorList>
    </citation>
    <scope>NUCLEOTIDE SEQUENCE [LARGE SCALE GENOMIC DNA]</scope>
</reference>
<dbReference type="Pfam" id="PF08263">
    <property type="entry name" value="LRRNT_2"/>
    <property type="match status" value="1"/>
</dbReference>
<dbReference type="Gene3D" id="3.80.10.10">
    <property type="entry name" value="Ribonuclease Inhibitor"/>
    <property type="match status" value="1"/>
</dbReference>
<dbReference type="EnsemblPlants" id="OPUNC10G04770.1">
    <property type="protein sequence ID" value="OPUNC10G04770.1"/>
    <property type="gene ID" value="OPUNC10G04770"/>
</dbReference>
<proteinExistence type="predicted"/>
<organism evidence="7">
    <name type="scientific">Oryza punctata</name>
    <name type="common">Red rice</name>
    <dbReference type="NCBI Taxonomy" id="4537"/>
    <lineage>
        <taxon>Eukaryota</taxon>
        <taxon>Viridiplantae</taxon>
        <taxon>Streptophyta</taxon>
        <taxon>Embryophyta</taxon>
        <taxon>Tracheophyta</taxon>
        <taxon>Spermatophyta</taxon>
        <taxon>Magnoliopsida</taxon>
        <taxon>Liliopsida</taxon>
        <taxon>Poales</taxon>
        <taxon>Poaceae</taxon>
        <taxon>BOP clade</taxon>
        <taxon>Oryzoideae</taxon>
        <taxon>Oryzeae</taxon>
        <taxon>Oryzinae</taxon>
        <taxon>Oryza</taxon>
    </lineage>
</organism>
<dbReference type="Pfam" id="PF00560">
    <property type="entry name" value="LRR_1"/>
    <property type="match status" value="2"/>
</dbReference>
<reference evidence="7" key="1">
    <citation type="submission" date="2015-04" db="UniProtKB">
        <authorList>
            <consortium name="EnsemblPlants"/>
        </authorList>
    </citation>
    <scope>IDENTIFICATION</scope>
</reference>
<keyword evidence="5" id="KW-0472">Membrane</keyword>
<dbReference type="Proteomes" id="UP000026962">
    <property type="component" value="Chromosome 10"/>
</dbReference>
<evidence type="ECO:0000256" key="1">
    <source>
        <dbReference type="ARBA" id="ARBA00004370"/>
    </source>
</evidence>
<name>A0A0E0M6E8_ORYPU</name>
<dbReference type="OMA" id="IHENRVD"/>
<evidence type="ECO:0000256" key="4">
    <source>
        <dbReference type="ARBA" id="ARBA00022737"/>
    </source>
</evidence>